<evidence type="ECO:0000313" key="3">
    <source>
        <dbReference type="EMBL" id="QGY80209.1"/>
    </source>
</evidence>
<dbReference type="KEGG" id="slaa:EUU25_06000"/>
<name>A0A6I6L3U7_9SPHN</name>
<feature type="signal peptide" evidence="2">
    <location>
        <begin position="1"/>
        <end position="20"/>
    </location>
</feature>
<evidence type="ECO:0000256" key="1">
    <source>
        <dbReference type="SAM" id="MobiDB-lite"/>
    </source>
</evidence>
<protein>
    <submittedName>
        <fullName evidence="3">Uncharacterized protein</fullName>
    </submittedName>
</protein>
<reference evidence="4" key="1">
    <citation type="submission" date="2019-01" db="EMBL/GenBank/DDBJ databases">
        <title>Sphingorhabdus lacus sp.nov., isolated from an oligotrophic freshwater lake.</title>
        <authorList>
            <person name="Park M."/>
        </authorList>
    </citation>
    <scope>NUCLEOTIDE SEQUENCE [LARGE SCALE GENOMIC DNA]</scope>
    <source>
        <strain evidence="4">IMCC1753</strain>
    </source>
</reference>
<dbReference type="RefSeq" id="WP_158899203.1">
    <property type="nucleotide sequence ID" value="NZ_CP035733.1"/>
</dbReference>
<dbReference type="EMBL" id="CP035733">
    <property type="protein sequence ID" value="QGY80209.1"/>
    <property type="molecule type" value="Genomic_DNA"/>
</dbReference>
<sequence length="106" mass="11008">MTLVLGIALVAGMSHAPAMAHPDEAHAHSSGEISTAESASENDHEDSQPLPGNAESNAHTHLPPALATIHDSLFGNAFASKKQFLFVKTDVLTSFSQAPPTEPPSA</sequence>
<evidence type="ECO:0000256" key="2">
    <source>
        <dbReference type="SAM" id="SignalP"/>
    </source>
</evidence>
<organism evidence="3 4">
    <name type="scientific">Sphingorhabdus lacus</name>
    <dbReference type="NCBI Taxonomy" id="392610"/>
    <lineage>
        <taxon>Bacteria</taxon>
        <taxon>Pseudomonadati</taxon>
        <taxon>Pseudomonadota</taxon>
        <taxon>Alphaproteobacteria</taxon>
        <taxon>Sphingomonadales</taxon>
        <taxon>Sphingomonadaceae</taxon>
        <taxon>Sphingorhabdus</taxon>
    </lineage>
</organism>
<feature type="chain" id="PRO_5026069927" evidence="2">
    <location>
        <begin position="21"/>
        <end position="106"/>
    </location>
</feature>
<dbReference type="AlphaFoldDB" id="A0A6I6L3U7"/>
<keyword evidence="4" id="KW-1185">Reference proteome</keyword>
<proteinExistence type="predicted"/>
<accession>A0A6I6L3U7</accession>
<gene>
    <name evidence="3" type="ORF">EUU25_06000</name>
</gene>
<keyword evidence="2" id="KW-0732">Signal</keyword>
<evidence type="ECO:0000313" key="4">
    <source>
        <dbReference type="Proteomes" id="UP000428803"/>
    </source>
</evidence>
<feature type="region of interest" description="Disordered" evidence="1">
    <location>
        <begin position="20"/>
        <end position="63"/>
    </location>
</feature>
<dbReference type="Proteomes" id="UP000428803">
    <property type="component" value="Chromosome"/>
</dbReference>